<name>A0A6N7KPV5_9ACTN</name>
<comment type="caution">
    <text evidence="1">The sequence shown here is derived from an EMBL/GenBank/DDBJ whole genome shotgun (WGS) entry which is preliminary data.</text>
</comment>
<protein>
    <submittedName>
        <fullName evidence="1">Uncharacterized protein</fullName>
    </submittedName>
</protein>
<proteinExistence type="predicted"/>
<dbReference type="RefSeq" id="WP_153461961.1">
    <property type="nucleotide sequence ID" value="NZ_WBOF01000001.1"/>
</dbReference>
<dbReference type="EMBL" id="WBOF01000001">
    <property type="protein sequence ID" value="MQS13602.1"/>
    <property type="molecule type" value="Genomic_DNA"/>
</dbReference>
<dbReference type="AlphaFoldDB" id="A0A6N7KPV5"/>
<keyword evidence="2" id="KW-1185">Reference proteome</keyword>
<evidence type="ECO:0000313" key="1">
    <source>
        <dbReference type="EMBL" id="MQS13602.1"/>
    </source>
</evidence>
<dbReference type="OrthoDB" id="3872765at2"/>
<evidence type="ECO:0000313" key="2">
    <source>
        <dbReference type="Proteomes" id="UP000450000"/>
    </source>
</evidence>
<dbReference type="Proteomes" id="UP000450000">
    <property type="component" value="Unassembled WGS sequence"/>
</dbReference>
<organism evidence="1 2">
    <name type="scientific">Streptomyces kaniharaensis</name>
    <dbReference type="NCBI Taxonomy" id="212423"/>
    <lineage>
        <taxon>Bacteria</taxon>
        <taxon>Bacillati</taxon>
        <taxon>Actinomycetota</taxon>
        <taxon>Actinomycetes</taxon>
        <taxon>Kitasatosporales</taxon>
        <taxon>Streptomycetaceae</taxon>
        <taxon>Streptomyces</taxon>
    </lineage>
</organism>
<accession>A0A6N7KPV5</accession>
<reference evidence="1 2" key="1">
    <citation type="submission" date="2019-09" db="EMBL/GenBank/DDBJ databases">
        <title>Genome Sequences of Streptomyces kaniharaensis ATCC 21070.</title>
        <authorList>
            <person name="Zhu W."/>
            <person name="De Crecy-Lagard V."/>
            <person name="Richards N.G."/>
        </authorList>
    </citation>
    <scope>NUCLEOTIDE SEQUENCE [LARGE SCALE GENOMIC DNA]</scope>
    <source>
        <strain evidence="1 2">SF-557</strain>
    </source>
</reference>
<sequence>MNALHPIQPADPAVRHLTGRQIAELIVELRAEGREFGLLWPSAQPGETVLNGRVLVSLGNVPASTLINLLALLREYRRHRSRP</sequence>
<gene>
    <name evidence="1" type="ORF">F7Q99_15320</name>
</gene>